<dbReference type="EMBL" id="BPRB01000271">
    <property type="protein sequence ID" value="GJE62062.1"/>
    <property type="molecule type" value="Genomic_DNA"/>
</dbReference>
<reference evidence="1" key="2">
    <citation type="submission" date="2021-08" db="EMBL/GenBank/DDBJ databases">
        <authorList>
            <person name="Tani A."/>
            <person name="Ola A."/>
            <person name="Ogura Y."/>
            <person name="Katsura K."/>
            <person name="Hayashi T."/>
        </authorList>
    </citation>
    <scope>NUCLEOTIDE SEQUENCE</scope>
    <source>
        <strain evidence="1">DSM 23632</strain>
    </source>
</reference>
<reference evidence="1" key="1">
    <citation type="journal article" date="2021" name="Front. Microbiol.">
        <title>Comprehensive Comparative Genomics and Phenotyping of Methylobacterium Species.</title>
        <authorList>
            <person name="Alessa O."/>
            <person name="Ogura Y."/>
            <person name="Fujitani Y."/>
            <person name="Takami H."/>
            <person name="Hayashi T."/>
            <person name="Sahin N."/>
            <person name="Tani A."/>
        </authorList>
    </citation>
    <scope>NUCLEOTIDE SEQUENCE</scope>
    <source>
        <strain evidence="1">DSM 23632</strain>
    </source>
</reference>
<proteinExistence type="predicted"/>
<dbReference type="RefSeq" id="WP_238184641.1">
    <property type="nucleotide sequence ID" value="NZ_BPRB01000271.1"/>
</dbReference>
<gene>
    <name evidence="1" type="ORF">MPOCJGCO_4191</name>
</gene>
<organism evidence="1 2">
    <name type="scientific">Methylobacterium trifolii</name>
    <dbReference type="NCBI Taxonomy" id="1003092"/>
    <lineage>
        <taxon>Bacteria</taxon>
        <taxon>Pseudomonadati</taxon>
        <taxon>Pseudomonadota</taxon>
        <taxon>Alphaproteobacteria</taxon>
        <taxon>Hyphomicrobiales</taxon>
        <taxon>Methylobacteriaceae</taxon>
        <taxon>Methylobacterium</taxon>
    </lineage>
</organism>
<evidence type="ECO:0000313" key="2">
    <source>
        <dbReference type="Proteomes" id="UP001055057"/>
    </source>
</evidence>
<evidence type="ECO:0000313" key="1">
    <source>
        <dbReference type="EMBL" id="GJE62062.1"/>
    </source>
</evidence>
<keyword evidence="2" id="KW-1185">Reference proteome</keyword>
<dbReference type="Proteomes" id="UP001055057">
    <property type="component" value="Unassembled WGS sequence"/>
</dbReference>
<sequence>MKYELGTSSRVGTTISKLATGLSSLPRVSETSFGERAPWAVISTRTLVATLGIDRGNFATWRCRGIGPAELPATWFRLATGRPNYYRIDAIEAWLAGRCGEPFDTKSRWFDFLDANLGEGFATTDWVRRLAEAEGPVQSDVRFTAVGWQAYLDGLILS</sequence>
<accession>A0ABQ4U6N3</accession>
<name>A0ABQ4U6N3_9HYPH</name>
<comment type="caution">
    <text evidence="1">The sequence shown here is derived from an EMBL/GenBank/DDBJ whole genome shotgun (WGS) entry which is preliminary data.</text>
</comment>
<protein>
    <submittedName>
        <fullName evidence="1">Uncharacterized protein</fullName>
    </submittedName>
</protein>